<evidence type="ECO:0000256" key="7">
    <source>
        <dbReference type="ARBA" id="ARBA00022763"/>
    </source>
</evidence>
<evidence type="ECO:0000256" key="5">
    <source>
        <dbReference type="ARBA" id="ARBA00022679"/>
    </source>
</evidence>
<feature type="compositionally biased region" description="Polar residues" evidence="12">
    <location>
        <begin position="148"/>
        <end position="159"/>
    </location>
</feature>
<dbReference type="PROSITE" id="PS51190">
    <property type="entry name" value="FATC"/>
    <property type="match status" value="1"/>
</dbReference>
<feature type="compositionally biased region" description="Low complexity" evidence="12">
    <location>
        <begin position="131"/>
        <end position="147"/>
    </location>
</feature>
<dbReference type="Proteomes" id="UP001165082">
    <property type="component" value="Unassembled WGS sequence"/>
</dbReference>
<dbReference type="SUPFAM" id="SSF56112">
    <property type="entry name" value="Protein kinase-like (PK-like)"/>
    <property type="match status" value="1"/>
</dbReference>
<dbReference type="Gene3D" id="3.30.1010.10">
    <property type="entry name" value="Phosphatidylinositol 3-kinase Catalytic Subunit, Chain A, domain 4"/>
    <property type="match status" value="1"/>
</dbReference>
<keyword evidence="7" id="KW-0227">DNA damage</keyword>
<feature type="domain" description="FATC" evidence="15">
    <location>
        <begin position="3010"/>
        <end position="3042"/>
    </location>
</feature>
<comment type="caution">
    <text evidence="16">The sequence shown here is derived from an EMBL/GenBank/DDBJ whole genome shotgun (WGS) entry which is preliminary data.</text>
</comment>
<dbReference type="EC" id="2.7.11.1" evidence="3"/>
<gene>
    <name evidence="16" type="ORF">TrRE_jg11903</name>
</gene>
<dbReference type="SMART" id="SM00146">
    <property type="entry name" value="PI3Kc"/>
    <property type="match status" value="1"/>
</dbReference>
<feature type="region of interest" description="Disordered" evidence="12">
    <location>
        <begin position="382"/>
        <end position="415"/>
    </location>
</feature>
<feature type="region of interest" description="Disordered" evidence="12">
    <location>
        <begin position="1404"/>
        <end position="1427"/>
    </location>
</feature>
<dbReference type="OrthoDB" id="381190at2759"/>
<reference evidence="16" key="1">
    <citation type="submission" date="2022-07" db="EMBL/GenBank/DDBJ databases">
        <title>Genome analysis of Parmales, a sister group of diatoms, reveals the evolutionary specialization of diatoms from phago-mixotrophs to photoautotrophs.</title>
        <authorList>
            <person name="Ban H."/>
            <person name="Sato S."/>
            <person name="Yoshikawa S."/>
            <person name="Kazumasa Y."/>
            <person name="Nakamura Y."/>
            <person name="Ichinomiya M."/>
            <person name="Saitoh K."/>
            <person name="Sato N."/>
            <person name="Blanc-Mathieu R."/>
            <person name="Endo H."/>
            <person name="Kuwata A."/>
            <person name="Ogata H."/>
        </authorList>
    </citation>
    <scope>NUCLEOTIDE SEQUENCE</scope>
</reference>
<dbReference type="EMBL" id="BRXZ01000834">
    <property type="protein sequence ID" value="GMH55276.1"/>
    <property type="molecule type" value="Genomic_DNA"/>
</dbReference>
<dbReference type="InterPro" id="IPR057564">
    <property type="entry name" value="HEAT_ATR"/>
</dbReference>
<feature type="region of interest" description="Disordered" evidence="12">
    <location>
        <begin position="1735"/>
        <end position="1761"/>
    </location>
</feature>
<keyword evidence="8" id="KW-0418">Kinase</keyword>
<evidence type="ECO:0000259" key="13">
    <source>
        <dbReference type="PROSITE" id="PS50290"/>
    </source>
</evidence>
<feature type="domain" description="PI3K/PI4K catalytic" evidence="13">
    <location>
        <begin position="2637"/>
        <end position="2984"/>
    </location>
</feature>
<dbReference type="PANTHER" id="PTHR11139:SF69">
    <property type="entry name" value="SERINE_THREONINE-PROTEIN KINASE ATR"/>
    <property type="match status" value="1"/>
</dbReference>
<feature type="compositionally biased region" description="Acidic residues" evidence="12">
    <location>
        <begin position="1315"/>
        <end position="1328"/>
    </location>
</feature>
<dbReference type="GO" id="GO:0005694">
    <property type="term" value="C:chromosome"/>
    <property type="evidence" value="ECO:0007669"/>
    <property type="project" value="TreeGrafter"/>
</dbReference>
<feature type="compositionally biased region" description="Polar residues" evidence="12">
    <location>
        <begin position="1476"/>
        <end position="1489"/>
    </location>
</feature>
<dbReference type="Pfam" id="PF02260">
    <property type="entry name" value="FATC"/>
    <property type="match status" value="1"/>
</dbReference>
<feature type="region of interest" description="Disordered" evidence="12">
    <location>
        <begin position="725"/>
        <end position="744"/>
    </location>
</feature>
<dbReference type="GO" id="GO:0004674">
    <property type="term" value="F:protein serine/threonine kinase activity"/>
    <property type="evidence" value="ECO:0007669"/>
    <property type="project" value="UniProtKB-KW"/>
</dbReference>
<feature type="region of interest" description="Disordered" evidence="12">
    <location>
        <begin position="1309"/>
        <end position="1334"/>
    </location>
</feature>
<dbReference type="Pfam" id="PF02259">
    <property type="entry name" value="FAT"/>
    <property type="match status" value="1"/>
</dbReference>
<dbReference type="CDD" id="cd00892">
    <property type="entry name" value="PIKKc_ATR"/>
    <property type="match status" value="1"/>
</dbReference>
<sequence length="3042" mass="341143">MLAPNPPSASSDAVASQLISAAALFSENESLFKNNFSDVKFLARAALSAVYQMLASHPDPRRVRPTSDATIRSICSLSWNPFPVTPGQACAVLAALFDENIDVPDLSSRSAAILGIRSSPNPKRQRLNFDSPSYASSQSQSSRSPRSLFSNQYASPSRNRASDGFVPCSSSLGEFLANTLESAGHLMNHLQPDPNNKNFTRPIDHLLTSIACPEDADADDDAKKSNQSHEKLYQIAAATRILTIIAWKNVKISKFVRNSLNHLLNSIFIVVEFIACTLKHNPPDSSKRFAKMRMKKIFTAVNFAISQIVYCHNSNPFTSSFHPLHPNSQYMKQICSHMFDIFSSPANEYFITICQMNKKFDKLESEVDPVLTLNRYGSISSAGTNATTSPTQTLPPPQTQLIPSNTQSTTTTSVPNKSSHQFSMFCDKTCVRIHELFSVPMPTEFCGTCNCKIMKDDPVMCNLVLEKCLRSHATVLSLFISAYQPPSGYEQIVSIPFAAYRTIPALIFSHGNLGVLSKFKLNAAEENNFACVAANLIGIRGRILGNYGVEEELGGTASMSIIPRPQLENWSTTSTPEFSLDFLVKIEACGLLAKIIPSENNTLNPHPRFRFILIKTIVDALQSVLQDTELSEAKLPRFFHGARAELFRTYFPFIAELKSRSHNAECKPPNFCTPILFLICSPFTEEEETVRTFLQSAIPSLLTTNGGLLLTLLFAHYDENVEAALSSPRRKPSKKRKELPSPKVAQPHEVVDSYFKLFDFLMAKFSPIANPDAAYGTSSPYNTASAQTTAASTFSATAVANNEDVTTSKLSALSVLGLLSIRSNPSADPTSRVLPLLFEASLCRVIKFWLDYELEMQAFKTITTIHENINFTELFSIKGMHDHASIFVSVVRELLLTFEDDVEPNQFYFLHSFMKEFIYDHSSQSVDGKSKYLSSATQYLYPGFVVEQDLLCMRRWAKYVFRVTEAERLTGDSGDEFFKSLVKKNLPYLTAKVLLVFEMGPIVFLLRSVLHDKHELQFIIKHHARAILKILIDSLGEKHQNRADVIEKIKFAAVWHYRESEKITKRQNSDTSQQSTVSSVRPLKDVDVMINMAKENKDSNAVGSRGSMCSSEDKERAAKIWVKPHVMFLLHGAMSGYKNKDTEQKARTMFCINGIIGFLMPSDAARFMPKILSCVNIGMSDSSHDPKLRYFALKNLISFVKVLCDEPILQSNIEIVGQNLTPITVALLPIFSQFMSPSDSASSSQYKKDSIAEAVSLFQYLVSGQLGTLLKPHLANLPFLPNHEAFEPVKDSLRKLSIDLDAISKYSRKSTQGSEEYDNDDESTDDEERSNPLAVVNPEGKFQVILQRRLKNLGSLISHENINVRRTVLHQLASLVKENKRLFKKLIDSEESASTRFLTVVSHQSSKDASDSSSVGANLPSSAANSSGGVSVLVQSLLDRCAKETDEDVKLALAQTLGEIGAIDPNKLSMEKTDRSNQTAGNSTDQNNDLHWRLSQPPWKSSMDNYSLRLLSNRLVVALRAALTTQDQDKVGFAIQETLKLLSGKPTSPSSQGTQKISSTQPATEIDPDLKEKLTKYDVFTTVEPFLSTQFKQSSLKHGSSPPFFHKDKAYQRWISSWSRYLIEKSCRNELSRWKTMFHALNSAVRADVGLSVAEFLLPLLILDVACFGDDKDLTEIINEIRLVFDASSPNSNAGDLWSVVCADDHRRAVNTVFMVLETLEYWTETEIEKRYLGMKKGSSRRSPASSASSVNNEVTGGNNSWPVDEGIERIQNISSQITLQMRADAAIKVGAHARALKYLELDARKNVVNLVYNADEVEAPAEEFSNTKRIGNTLAPIPAKNLDKVQVLLGKLDDVDSMCSMSMYNSSFYEGTLVEQIYEKEVIGDWAGALQGYEQAIILHEAEANGEMGEGPDSMDVVDDDDDDVTVDDVDDCANDVVDRKRSKQLLEKGLLRSLLHLGQLESVLNQVGGMMNRKEEDNEMEDSAGGKHYSVKEYLPNAVEAAWRLQKWPLLTELLEKQDQIEEDNRNQTSKTTNVSKKIFEDGMDSESKFQIGVGRAMLGLHEKKREMVKVALNKTRIGLMEDMSNVARESYSRSLNLLLKFHCLQEIELSTEILCKKDKTGFLETSQSCSEDGWDWDGRLVNLGRADSDGIITVRLALAKLAKAKALEGDLWLTTAKKARKSHNLHIAEPALSRALAAYKIAGDKWDGSKSKARLQIAKVKQEQKRTSEALMIIEPNNVDKLLGKKDHLALCTFVAEYYSGREEEFQNMALYATRWMVESNLKFGVEVVTRFRNILRIASDSEKSNFYYARYLDGLVEARIASMMAGDFDAKTVKGQALKDELDECTNEEDKRVAVIKHDQDIHRSLVTAVRFYGKALTYGDKHFYQALPRMLTMWFEFTAIPVDFYHVEPQPGKSSRGRTAVYTTSKKRQTTLTNEGRKFKSEADSFIAPNIEKMNVNMSENRKQIPRHVFYSALPQLISRIAHPERETQRITVDILKKVLVAHPRQAMWGLAWLKHSHSKTRKDHGDDIFRLAADELKKTDKESHNLLKESTELFKLLKGIADNDKVAQGRRFEMPRPRFKNSITLQDFVPPVQAALSMNVAQRMNKAEREKRQKGVIAEVFPQYVPRIESFSSHGKVFNTKAKPKQITAYAVGMRREGQGRERRIGEIHFLVKKENKGDLRKDARVQDLNNVLNRLLVSGGKKGENGGRGGQRRLQLRTYSVTCLSEDTGIMEWVPNTNSLRNVIGTCVNSQVEADNPKRRGGRVTEFGRKSLRDTFAHCQKFYVADGKLLKAAAEFERLMLKPYPPVLYWWFLQEFQDPHDWYDARRRFTLSAAVWSAVGHILGLGDRHTENILVDTSCGEVVHVDFDCLFDKALKLARPEVVPFRLTPNMVDAMGSVGYEGAFRGGLIETLTVLREHRELLLAILQPFLLDPVISWKNSKGIGEIMKDNTTGLERKNTDAVKNIRVIDGRLRGVYNLVNPNYKKIPRKDTAAQNEGDGHGFLPMGVEGQAHKLILEATSTVNLVQMYVGWMSWV</sequence>
<evidence type="ECO:0000259" key="15">
    <source>
        <dbReference type="PROSITE" id="PS51190"/>
    </source>
</evidence>
<feature type="compositionally biased region" description="Polar residues" evidence="12">
    <location>
        <begin position="1545"/>
        <end position="1563"/>
    </location>
</feature>
<dbReference type="InterPro" id="IPR003151">
    <property type="entry name" value="PIK-rel_kinase_FAT"/>
</dbReference>
<feature type="compositionally biased region" description="Polar residues" evidence="12">
    <location>
        <begin position="1751"/>
        <end position="1761"/>
    </location>
</feature>
<dbReference type="InterPro" id="IPR050517">
    <property type="entry name" value="DDR_Repair_Kinase"/>
</dbReference>
<keyword evidence="11" id="KW-0539">Nucleus</keyword>
<dbReference type="InterPro" id="IPR036940">
    <property type="entry name" value="PI3/4_kinase_cat_sf"/>
</dbReference>
<feature type="compositionally biased region" description="Low complexity" evidence="12">
    <location>
        <begin position="1741"/>
        <end position="1750"/>
    </location>
</feature>
<feature type="compositionally biased region" description="Basic residues" evidence="12">
    <location>
        <begin position="728"/>
        <end position="737"/>
    </location>
</feature>
<evidence type="ECO:0000256" key="6">
    <source>
        <dbReference type="ARBA" id="ARBA00022741"/>
    </source>
</evidence>
<keyword evidence="4" id="KW-0723">Serine/threonine-protein kinase</keyword>
<dbReference type="InterPro" id="IPR014009">
    <property type="entry name" value="PIK_FAT"/>
</dbReference>
<dbReference type="PROSITE" id="PS51189">
    <property type="entry name" value="FAT"/>
    <property type="match status" value="1"/>
</dbReference>
<evidence type="ECO:0000256" key="11">
    <source>
        <dbReference type="ARBA" id="ARBA00023242"/>
    </source>
</evidence>
<evidence type="ECO:0000256" key="4">
    <source>
        <dbReference type="ARBA" id="ARBA00022527"/>
    </source>
</evidence>
<dbReference type="Gene3D" id="1.10.1070.11">
    <property type="entry name" value="Phosphatidylinositol 3-/4-kinase, catalytic domain"/>
    <property type="match status" value="1"/>
</dbReference>
<evidence type="ECO:0000256" key="1">
    <source>
        <dbReference type="ARBA" id="ARBA00004123"/>
    </source>
</evidence>
<dbReference type="Pfam" id="PF23593">
    <property type="entry name" value="HEAT_ATR"/>
    <property type="match status" value="1"/>
</dbReference>
<dbReference type="InterPro" id="IPR016024">
    <property type="entry name" value="ARM-type_fold"/>
</dbReference>
<comment type="similarity">
    <text evidence="2">Belongs to the PI3/PI4-kinase family. ATM subfamily.</text>
</comment>
<dbReference type="GO" id="GO:0006281">
    <property type="term" value="P:DNA repair"/>
    <property type="evidence" value="ECO:0007669"/>
    <property type="project" value="UniProtKB-KW"/>
</dbReference>
<evidence type="ECO:0000256" key="3">
    <source>
        <dbReference type="ARBA" id="ARBA00012513"/>
    </source>
</evidence>
<dbReference type="InterPro" id="IPR011009">
    <property type="entry name" value="Kinase-like_dom_sf"/>
</dbReference>
<evidence type="ECO:0000256" key="8">
    <source>
        <dbReference type="ARBA" id="ARBA00022777"/>
    </source>
</evidence>
<keyword evidence="17" id="KW-1185">Reference proteome</keyword>
<protein>
    <recommendedName>
        <fullName evidence="3">non-specific serine/threonine protein kinase</fullName>
        <ecNumber evidence="3">2.7.11.1</ecNumber>
    </recommendedName>
</protein>
<dbReference type="PROSITE" id="PS50290">
    <property type="entry name" value="PI3_4_KINASE_3"/>
    <property type="match status" value="1"/>
</dbReference>
<feature type="region of interest" description="Disordered" evidence="12">
    <location>
        <begin position="117"/>
        <end position="161"/>
    </location>
</feature>
<evidence type="ECO:0000313" key="16">
    <source>
        <dbReference type="EMBL" id="GMH55276.1"/>
    </source>
</evidence>
<feature type="compositionally biased region" description="Polar residues" evidence="12">
    <location>
        <begin position="405"/>
        <end position="415"/>
    </location>
</feature>
<dbReference type="InterPro" id="IPR000403">
    <property type="entry name" value="PI3/4_kinase_cat_dom"/>
</dbReference>
<accession>A0A9W6ZN33</accession>
<keyword evidence="9" id="KW-0067">ATP-binding</keyword>
<evidence type="ECO:0000256" key="9">
    <source>
        <dbReference type="ARBA" id="ARBA00022840"/>
    </source>
</evidence>
<dbReference type="SUPFAM" id="SSF48371">
    <property type="entry name" value="ARM repeat"/>
    <property type="match status" value="2"/>
</dbReference>
<evidence type="ECO:0000256" key="12">
    <source>
        <dbReference type="SAM" id="MobiDB-lite"/>
    </source>
</evidence>
<evidence type="ECO:0000256" key="2">
    <source>
        <dbReference type="ARBA" id="ARBA00010769"/>
    </source>
</evidence>
<dbReference type="InterPro" id="IPR003152">
    <property type="entry name" value="FATC_dom"/>
</dbReference>
<feature type="region of interest" description="Disordered" evidence="12">
    <location>
        <begin position="1465"/>
        <end position="1491"/>
    </location>
</feature>
<dbReference type="GO" id="GO:0005634">
    <property type="term" value="C:nucleus"/>
    <property type="evidence" value="ECO:0007669"/>
    <property type="project" value="UniProtKB-SubCell"/>
</dbReference>
<dbReference type="SMART" id="SM01343">
    <property type="entry name" value="FATC"/>
    <property type="match status" value="1"/>
</dbReference>
<evidence type="ECO:0000256" key="10">
    <source>
        <dbReference type="ARBA" id="ARBA00023204"/>
    </source>
</evidence>
<evidence type="ECO:0000259" key="14">
    <source>
        <dbReference type="PROSITE" id="PS51189"/>
    </source>
</evidence>
<keyword evidence="5" id="KW-0808">Transferase</keyword>
<feature type="domain" description="FAT" evidence="14">
    <location>
        <begin position="1782"/>
        <end position="2522"/>
    </location>
</feature>
<organism evidence="16 17">
    <name type="scientific">Triparma retinervis</name>
    <dbReference type="NCBI Taxonomy" id="2557542"/>
    <lineage>
        <taxon>Eukaryota</taxon>
        <taxon>Sar</taxon>
        <taxon>Stramenopiles</taxon>
        <taxon>Ochrophyta</taxon>
        <taxon>Bolidophyceae</taxon>
        <taxon>Parmales</taxon>
        <taxon>Triparmaceae</taxon>
        <taxon>Triparma</taxon>
    </lineage>
</organism>
<dbReference type="Pfam" id="PF00454">
    <property type="entry name" value="PI3_PI4_kinase"/>
    <property type="match status" value="1"/>
</dbReference>
<dbReference type="PANTHER" id="PTHR11139">
    <property type="entry name" value="ATAXIA TELANGIECTASIA MUTATED ATM -RELATED"/>
    <property type="match status" value="1"/>
</dbReference>
<proteinExistence type="inferred from homology"/>
<dbReference type="InterPro" id="IPR056802">
    <property type="entry name" value="ATR-like_M-HEAT"/>
</dbReference>
<dbReference type="GO" id="GO:0000723">
    <property type="term" value="P:telomere maintenance"/>
    <property type="evidence" value="ECO:0007669"/>
    <property type="project" value="TreeGrafter"/>
</dbReference>
<keyword evidence="6" id="KW-0547">Nucleotide-binding</keyword>
<comment type="subcellular location">
    <subcellularLocation>
        <location evidence="1">Nucleus</location>
    </subcellularLocation>
</comment>
<name>A0A9W6ZN33_9STRA</name>
<feature type="region of interest" description="Disordered" evidence="12">
    <location>
        <begin position="1543"/>
        <end position="1565"/>
    </location>
</feature>
<dbReference type="GO" id="GO:0005524">
    <property type="term" value="F:ATP binding"/>
    <property type="evidence" value="ECO:0007669"/>
    <property type="project" value="UniProtKB-KW"/>
</dbReference>
<dbReference type="GO" id="GO:0000077">
    <property type="term" value="P:DNA damage checkpoint signaling"/>
    <property type="evidence" value="ECO:0007669"/>
    <property type="project" value="TreeGrafter"/>
</dbReference>
<keyword evidence="10" id="KW-0234">DNA repair</keyword>
<dbReference type="Pfam" id="PF25030">
    <property type="entry name" value="M-HEAT_ATR"/>
    <property type="match status" value="1"/>
</dbReference>
<evidence type="ECO:0000313" key="17">
    <source>
        <dbReference type="Proteomes" id="UP001165082"/>
    </source>
</evidence>